<dbReference type="STRING" id="106549.A0A540NM82"/>
<dbReference type="Proteomes" id="UP000315295">
    <property type="component" value="Unassembled WGS sequence"/>
</dbReference>
<keyword evidence="3" id="KW-1185">Reference proteome</keyword>
<dbReference type="PANTHER" id="PTHR46225">
    <property type="entry name" value="C3H4 TYPE ZINC FINGER PROTEIN"/>
    <property type="match status" value="1"/>
</dbReference>
<dbReference type="EMBL" id="VIEB01000027">
    <property type="protein sequence ID" value="TQE11630.1"/>
    <property type="molecule type" value="Genomic_DNA"/>
</dbReference>
<dbReference type="PANTHER" id="PTHR46225:SF19">
    <property type="entry name" value="RING-TYPE DOMAIN-CONTAINING PROTEIN"/>
    <property type="match status" value="1"/>
</dbReference>
<sequence>MLGVCCCLPCIIALLYAIADQDGASKEDIEHLSKFRFRKVANKKVAGDVQGGGVMTNCGIDSPIEHVISQEDAECCICLSSYDDGVELSLKMALDKVARRILVEFDFAVLVSLVKCTGHGLHPLASLLYGG</sequence>
<reference evidence="2 3" key="1">
    <citation type="journal article" date="2019" name="G3 (Bethesda)">
        <title>Sequencing of a Wild Apple (Malus baccata) Genome Unravels the Differences Between Cultivated and Wild Apple Species Regarding Disease Resistance and Cold Tolerance.</title>
        <authorList>
            <person name="Chen X."/>
        </authorList>
    </citation>
    <scope>NUCLEOTIDE SEQUENCE [LARGE SCALE GENOMIC DNA]</scope>
    <source>
        <strain evidence="3">cv. Shandingzi</strain>
        <tissue evidence="2">Leaves</tissue>
    </source>
</reference>
<protein>
    <recommendedName>
        <fullName evidence="4">RING-type domain-containing protein</fullName>
    </recommendedName>
</protein>
<evidence type="ECO:0000313" key="3">
    <source>
        <dbReference type="Proteomes" id="UP000315295"/>
    </source>
</evidence>
<evidence type="ECO:0000313" key="2">
    <source>
        <dbReference type="EMBL" id="TQE11630.1"/>
    </source>
</evidence>
<evidence type="ECO:0000256" key="1">
    <source>
        <dbReference type="SAM" id="SignalP"/>
    </source>
</evidence>
<gene>
    <name evidence="2" type="ORF">C1H46_002666</name>
</gene>
<feature type="chain" id="PRO_5022044685" description="RING-type domain-containing protein" evidence="1">
    <location>
        <begin position="18"/>
        <end position="131"/>
    </location>
</feature>
<accession>A0A540NM82</accession>
<comment type="caution">
    <text evidence="2">The sequence shown here is derived from an EMBL/GenBank/DDBJ whole genome shotgun (WGS) entry which is preliminary data.</text>
</comment>
<organism evidence="2 3">
    <name type="scientific">Malus baccata</name>
    <name type="common">Siberian crab apple</name>
    <name type="synonym">Pyrus baccata</name>
    <dbReference type="NCBI Taxonomy" id="106549"/>
    <lineage>
        <taxon>Eukaryota</taxon>
        <taxon>Viridiplantae</taxon>
        <taxon>Streptophyta</taxon>
        <taxon>Embryophyta</taxon>
        <taxon>Tracheophyta</taxon>
        <taxon>Spermatophyta</taxon>
        <taxon>Magnoliopsida</taxon>
        <taxon>eudicotyledons</taxon>
        <taxon>Gunneridae</taxon>
        <taxon>Pentapetalae</taxon>
        <taxon>rosids</taxon>
        <taxon>fabids</taxon>
        <taxon>Rosales</taxon>
        <taxon>Rosaceae</taxon>
        <taxon>Amygdaloideae</taxon>
        <taxon>Maleae</taxon>
        <taxon>Malus</taxon>
    </lineage>
</organism>
<name>A0A540NM82_MALBA</name>
<feature type="signal peptide" evidence="1">
    <location>
        <begin position="1"/>
        <end position="17"/>
    </location>
</feature>
<evidence type="ECO:0008006" key="4">
    <source>
        <dbReference type="Google" id="ProtNLM"/>
    </source>
</evidence>
<dbReference type="AlphaFoldDB" id="A0A540NM82"/>
<keyword evidence="1" id="KW-0732">Signal</keyword>
<proteinExistence type="predicted"/>